<evidence type="ECO:0000313" key="1">
    <source>
        <dbReference type="EMBL" id="KAJ9084852.1"/>
    </source>
</evidence>
<protein>
    <submittedName>
        <fullName evidence="1">Uncharacterized protein</fullName>
    </submittedName>
</protein>
<comment type="caution">
    <text evidence="1">The sequence shown here is derived from an EMBL/GenBank/DDBJ whole genome shotgun (WGS) entry which is preliminary data.</text>
</comment>
<evidence type="ECO:0000313" key="2">
    <source>
        <dbReference type="Proteomes" id="UP001165960"/>
    </source>
</evidence>
<sequence length="110" mass="12005">MTPPLTLQPNCLQKSIAANESTLTQILEVIYITIIGLIDSMVSTSGPWAILAPILWWALPSGPAGHLPESSQEIPTGWIPDSQRELVPKSYSAVIICHWPVNDMVQLLCS</sequence>
<keyword evidence="2" id="KW-1185">Reference proteome</keyword>
<reference evidence="1" key="1">
    <citation type="submission" date="2022-04" db="EMBL/GenBank/DDBJ databases">
        <title>Genome of the entomopathogenic fungus Entomophthora muscae.</title>
        <authorList>
            <person name="Elya C."/>
            <person name="Lovett B.R."/>
            <person name="Lee E."/>
            <person name="Macias A.M."/>
            <person name="Hajek A.E."/>
            <person name="De Bivort B.L."/>
            <person name="Kasson M.T."/>
            <person name="De Fine Licht H.H."/>
            <person name="Stajich J.E."/>
        </authorList>
    </citation>
    <scope>NUCLEOTIDE SEQUENCE</scope>
    <source>
        <strain evidence="1">Berkeley</strain>
    </source>
</reference>
<name>A0ACC2UDM2_9FUNG</name>
<dbReference type="Proteomes" id="UP001165960">
    <property type="component" value="Unassembled WGS sequence"/>
</dbReference>
<organism evidence="1 2">
    <name type="scientific">Entomophthora muscae</name>
    <dbReference type="NCBI Taxonomy" id="34485"/>
    <lineage>
        <taxon>Eukaryota</taxon>
        <taxon>Fungi</taxon>
        <taxon>Fungi incertae sedis</taxon>
        <taxon>Zoopagomycota</taxon>
        <taxon>Entomophthoromycotina</taxon>
        <taxon>Entomophthoromycetes</taxon>
        <taxon>Entomophthorales</taxon>
        <taxon>Entomophthoraceae</taxon>
        <taxon>Entomophthora</taxon>
    </lineage>
</organism>
<proteinExistence type="predicted"/>
<accession>A0ACC2UDM2</accession>
<dbReference type="EMBL" id="QTSX02000800">
    <property type="protein sequence ID" value="KAJ9084852.1"/>
    <property type="molecule type" value="Genomic_DNA"/>
</dbReference>
<gene>
    <name evidence="1" type="ORF">DSO57_1019778</name>
</gene>